<reference evidence="2 5" key="2">
    <citation type="submission" date="2020-12" db="EMBL/GenBank/DDBJ databases">
        <title>FDA dAtabase for Regulatory Grade micrObial Sequences (FDA-ARGOS): Supporting development and validation of Infectious Disease Dx tests.</title>
        <authorList>
            <person name="Sproer C."/>
            <person name="Gronow S."/>
            <person name="Severitt S."/>
            <person name="Schroder I."/>
            <person name="Tallon L."/>
            <person name="Sadzewicz L."/>
            <person name="Zhao X."/>
            <person name="Boylan J."/>
            <person name="Ott S."/>
            <person name="Bowen H."/>
            <person name="Vavikolanu K."/>
            <person name="Mehta A."/>
            <person name="Aluvathingal J."/>
            <person name="Nadendla S."/>
            <person name="Lowell S."/>
            <person name="Myers T."/>
            <person name="Yan Y."/>
            <person name="Sichtig H."/>
        </authorList>
    </citation>
    <scope>NUCLEOTIDE SEQUENCE [LARGE SCALE GENOMIC DNA]</scope>
    <source>
        <strain evidence="2 5">FDAARGOS_890</strain>
    </source>
</reference>
<evidence type="ECO:0000313" key="3">
    <source>
        <dbReference type="EMBL" id="SDY99265.1"/>
    </source>
</evidence>
<evidence type="ECO:0000313" key="2">
    <source>
        <dbReference type="EMBL" id="QPS80439.1"/>
    </source>
</evidence>
<dbReference type="GeneID" id="83666357"/>
<feature type="region of interest" description="Disordered" evidence="1">
    <location>
        <begin position="1"/>
        <end position="28"/>
    </location>
</feature>
<dbReference type="EMBL" id="FNPE01000010">
    <property type="protein sequence ID" value="SDY99265.1"/>
    <property type="molecule type" value="Genomic_DNA"/>
</dbReference>
<evidence type="ECO:0000313" key="4">
    <source>
        <dbReference type="Proteomes" id="UP000183417"/>
    </source>
</evidence>
<dbReference type="EMBL" id="CP065748">
    <property type="protein sequence ID" value="QPS80439.1"/>
    <property type="molecule type" value="Genomic_DNA"/>
</dbReference>
<accession>A0A1H3PEN7</accession>
<dbReference type="RefSeq" id="WP_016448436.1">
    <property type="nucleotide sequence ID" value="NZ_AP025556.1"/>
</dbReference>
<keyword evidence="5" id="KW-1185">Reference proteome</keyword>
<dbReference type="KEGG" id="dla:I6G47_26205"/>
<evidence type="ECO:0000313" key="5">
    <source>
        <dbReference type="Proteomes" id="UP000595064"/>
    </source>
</evidence>
<dbReference type="Proteomes" id="UP000183417">
    <property type="component" value="Unassembled WGS sequence"/>
</dbReference>
<dbReference type="AlphaFoldDB" id="A0A1H3PEN7"/>
<sequence length="51" mass="5961">MKQLLPTRGPQHPAYVPMQMGQPITDRNYSQMQCKANVRQQGQPLRQPQQR</sequence>
<name>A0A1H3PEN7_9BURK</name>
<proteinExistence type="predicted"/>
<protein>
    <submittedName>
        <fullName evidence="3">Uncharacterized protein</fullName>
    </submittedName>
</protein>
<gene>
    <name evidence="2" type="ORF">I6G47_26205</name>
    <name evidence="3" type="ORF">SAMN05421547_110114</name>
</gene>
<evidence type="ECO:0000256" key="1">
    <source>
        <dbReference type="SAM" id="MobiDB-lite"/>
    </source>
</evidence>
<organism evidence="3 4">
    <name type="scientific">Delftia lacustris</name>
    <dbReference type="NCBI Taxonomy" id="558537"/>
    <lineage>
        <taxon>Bacteria</taxon>
        <taxon>Pseudomonadati</taxon>
        <taxon>Pseudomonadota</taxon>
        <taxon>Betaproteobacteria</taxon>
        <taxon>Burkholderiales</taxon>
        <taxon>Comamonadaceae</taxon>
        <taxon>Delftia</taxon>
    </lineage>
</organism>
<dbReference type="Proteomes" id="UP000595064">
    <property type="component" value="Chromosome"/>
</dbReference>
<reference evidence="3 4" key="1">
    <citation type="submission" date="2016-10" db="EMBL/GenBank/DDBJ databases">
        <authorList>
            <person name="de Groot N.N."/>
        </authorList>
    </citation>
    <scope>NUCLEOTIDE SEQUENCE [LARGE SCALE GENOMIC DNA]</scope>
    <source>
        <strain evidence="3 4">LMG 24775</strain>
    </source>
</reference>